<keyword evidence="7" id="KW-1185">Reference proteome</keyword>
<feature type="domain" description="Solute-binding protein family 3/N-terminal" evidence="5">
    <location>
        <begin position="40"/>
        <end position="260"/>
    </location>
</feature>
<dbReference type="Proteomes" id="UP000501379">
    <property type="component" value="Chromosome"/>
</dbReference>
<name>A0A6M8FL44_9GAMM</name>
<feature type="transmembrane region" description="Helical" evidence="3">
    <location>
        <begin position="269"/>
        <end position="291"/>
    </location>
</feature>
<dbReference type="InterPro" id="IPR001638">
    <property type="entry name" value="Solute-binding_3/MltF_N"/>
</dbReference>
<keyword evidence="3" id="KW-0812">Transmembrane</keyword>
<dbReference type="AlphaFoldDB" id="A0A6M8FL44"/>
<dbReference type="Pfam" id="PF00497">
    <property type="entry name" value="SBP_bac_3"/>
    <property type="match status" value="1"/>
</dbReference>
<evidence type="ECO:0000256" key="2">
    <source>
        <dbReference type="ARBA" id="ARBA00022729"/>
    </source>
</evidence>
<dbReference type="CDD" id="cd01007">
    <property type="entry name" value="PBP2_BvgS_HisK_like"/>
    <property type="match status" value="1"/>
</dbReference>
<dbReference type="PANTHER" id="PTHR35936">
    <property type="entry name" value="MEMBRANE-BOUND LYTIC MUREIN TRANSGLYCOSYLASE F"/>
    <property type="match status" value="1"/>
</dbReference>
<accession>A0A6M8FL44</accession>
<comment type="similarity">
    <text evidence="1">Belongs to the bacterial solute-binding protein 3 family.</text>
</comment>
<dbReference type="SMART" id="SM00062">
    <property type="entry name" value="PBPb"/>
    <property type="match status" value="1"/>
</dbReference>
<dbReference type="EMBL" id="CP053697">
    <property type="protein sequence ID" value="QKE64700.1"/>
    <property type="molecule type" value="Genomic_DNA"/>
</dbReference>
<keyword evidence="3" id="KW-0472">Membrane</keyword>
<dbReference type="PANTHER" id="PTHR35936:SF32">
    <property type="entry name" value="MEMBRANE-BOUND LYTIC MUREIN TRANSGLYCOSYLASE F"/>
    <property type="match status" value="1"/>
</dbReference>
<sequence length="300" mass="33547">MQRLRRLLPLLLLVLACTRLAAAPLQLEPELQQWLASHPTINWAAEADYAPFIFVDAQRQAQGLSHDVLRILQERLGLPLQQQPALPLNELLDQARRGHLDLLTSLRPTAERAEYLAFTSPYVEVPTVLVLRGEQRNSLTLKQLAGMRVAVGDGYAVERFVRDSYPTVQWLALPTDRAGLQALQKRQVAAVVMDLGSASYLLQEEAFQSLQIGTGIGFNYPLSFAYRKDWPELGRILEAGLHSLSLAEREELMQPWLEQLPGTSKQPGYLLLAAVGLGLLALTGLLAFLAYRRQRRVQPS</sequence>
<evidence type="ECO:0000256" key="4">
    <source>
        <dbReference type="SAM" id="SignalP"/>
    </source>
</evidence>
<evidence type="ECO:0000313" key="7">
    <source>
        <dbReference type="Proteomes" id="UP000501379"/>
    </source>
</evidence>
<reference evidence="6" key="1">
    <citation type="submission" date="2020-07" db="EMBL/GenBank/DDBJ databases">
        <title>Nitrate ammonifying Pseudomonas campi sp. nov. isolated from German agricultural grassland.</title>
        <authorList>
            <person name="Timsy T."/>
            <person name="Ulrich A."/>
            <person name="Spanner T."/>
            <person name="Foesel B."/>
            <person name="Kolb S."/>
            <person name="Horn M.A."/>
            <person name="Behrendt U."/>
        </authorList>
    </citation>
    <scope>NUCLEOTIDE SEQUENCE</scope>
    <source>
        <strain evidence="6">S1-A32-2</strain>
    </source>
</reference>
<gene>
    <name evidence="6" type="ORF">HNE05_15545</name>
</gene>
<organism evidence="6 7">
    <name type="scientific">Aquipseudomonas campi</name>
    <dbReference type="NCBI Taxonomy" id="2731681"/>
    <lineage>
        <taxon>Bacteria</taxon>
        <taxon>Pseudomonadati</taxon>
        <taxon>Pseudomonadota</taxon>
        <taxon>Gammaproteobacteria</taxon>
        <taxon>Pseudomonadales</taxon>
        <taxon>Pseudomonadaceae</taxon>
        <taxon>Aquipseudomonas</taxon>
    </lineage>
</organism>
<proteinExistence type="inferred from homology"/>
<dbReference type="SUPFAM" id="SSF53850">
    <property type="entry name" value="Periplasmic binding protein-like II"/>
    <property type="match status" value="1"/>
</dbReference>
<dbReference type="KEGG" id="pcam:HNE05_15545"/>
<evidence type="ECO:0000313" key="6">
    <source>
        <dbReference type="EMBL" id="QKE64700.1"/>
    </source>
</evidence>
<evidence type="ECO:0000259" key="5">
    <source>
        <dbReference type="SMART" id="SM00062"/>
    </source>
</evidence>
<feature type="chain" id="PRO_5027004313" evidence="4">
    <location>
        <begin position="22"/>
        <end position="300"/>
    </location>
</feature>
<evidence type="ECO:0000256" key="1">
    <source>
        <dbReference type="ARBA" id="ARBA00010333"/>
    </source>
</evidence>
<dbReference type="PROSITE" id="PS51257">
    <property type="entry name" value="PROKAR_LIPOPROTEIN"/>
    <property type="match status" value="1"/>
</dbReference>
<keyword evidence="2 4" id="KW-0732">Signal</keyword>
<keyword evidence="3" id="KW-1133">Transmembrane helix</keyword>
<protein>
    <submittedName>
        <fullName evidence="6">Transporter substrate-binding domain-containing protein</fullName>
    </submittedName>
</protein>
<feature type="signal peptide" evidence="4">
    <location>
        <begin position="1"/>
        <end position="21"/>
    </location>
</feature>
<dbReference type="Gene3D" id="3.40.190.10">
    <property type="entry name" value="Periplasmic binding protein-like II"/>
    <property type="match status" value="2"/>
</dbReference>
<evidence type="ECO:0000256" key="3">
    <source>
        <dbReference type="SAM" id="Phobius"/>
    </source>
</evidence>
<dbReference type="RefSeq" id="WP_173209857.1">
    <property type="nucleotide sequence ID" value="NZ_CP053697.2"/>
</dbReference>